<organism evidence="2 3">
    <name type="scientific">Mycobacterium angelicum</name>
    <dbReference type="NCBI Taxonomy" id="470074"/>
    <lineage>
        <taxon>Bacteria</taxon>
        <taxon>Bacillati</taxon>
        <taxon>Actinomycetota</taxon>
        <taxon>Actinomycetes</taxon>
        <taxon>Mycobacteriales</taxon>
        <taxon>Mycobacteriaceae</taxon>
        <taxon>Mycobacterium</taxon>
    </lineage>
</organism>
<gene>
    <name evidence="2" type="ORF">BST12_23620</name>
</gene>
<dbReference type="Proteomes" id="UP000192284">
    <property type="component" value="Unassembled WGS sequence"/>
</dbReference>
<proteinExistence type="predicted"/>
<name>A0A1W9ZFI6_MYCAN</name>
<feature type="compositionally biased region" description="Polar residues" evidence="1">
    <location>
        <begin position="54"/>
        <end position="64"/>
    </location>
</feature>
<feature type="compositionally biased region" description="Low complexity" evidence="1">
    <location>
        <begin position="36"/>
        <end position="53"/>
    </location>
</feature>
<feature type="compositionally biased region" description="Basic and acidic residues" evidence="1">
    <location>
        <begin position="1"/>
        <end position="11"/>
    </location>
</feature>
<evidence type="ECO:0000313" key="3">
    <source>
        <dbReference type="Proteomes" id="UP000192284"/>
    </source>
</evidence>
<sequence length="64" mass="6603">MGRHPSGDREGGGAGRSGSPQVRLSGDREGGGAGRSGSPQVRLRSLRWSRGLLTQTATRSSLGK</sequence>
<accession>A0A1W9ZFI6</accession>
<protein>
    <submittedName>
        <fullName evidence="2">Uncharacterized protein</fullName>
    </submittedName>
</protein>
<dbReference type="EMBL" id="MVHE01000061">
    <property type="protein sequence ID" value="ORA13739.1"/>
    <property type="molecule type" value="Genomic_DNA"/>
</dbReference>
<feature type="region of interest" description="Disordered" evidence="1">
    <location>
        <begin position="1"/>
        <end position="64"/>
    </location>
</feature>
<comment type="caution">
    <text evidence="2">The sequence shown here is derived from an EMBL/GenBank/DDBJ whole genome shotgun (WGS) entry which is preliminary data.</text>
</comment>
<reference evidence="2 3" key="1">
    <citation type="submission" date="2017-02" db="EMBL/GenBank/DDBJ databases">
        <title>The new phylogeny of genus Mycobacterium.</title>
        <authorList>
            <person name="Tortoli E."/>
            <person name="Trovato A."/>
            <person name="Cirillo D.M."/>
        </authorList>
    </citation>
    <scope>NUCLEOTIDE SEQUENCE [LARGE SCALE GENOMIC DNA]</scope>
    <source>
        <strain evidence="2 3">DSM 45057</strain>
    </source>
</reference>
<evidence type="ECO:0000256" key="1">
    <source>
        <dbReference type="SAM" id="MobiDB-lite"/>
    </source>
</evidence>
<keyword evidence="3" id="KW-1185">Reference proteome</keyword>
<evidence type="ECO:0000313" key="2">
    <source>
        <dbReference type="EMBL" id="ORA13739.1"/>
    </source>
</evidence>
<dbReference type="AlphaFoldDB" id="A0A1W9ZFI6"/>